<evidence type="ECO:0000313" key="2">
    <source>
        <dbReference type="EMBL" id="EUA23813.1"/>
    </source>
</evidence>
<evidence type="ECO:0000256" key="1">
    <source>
        <dbReference type="SAM" id="MobiDB-lite"/>
    </source>
</evidence>
<dbReference type="EMBL" id="JAOB01000069">
    <property type="protein sequence ID" value="EUA23813.1"/>
    <property type="molecule type" value="Genomic_DNA"/>
</dbReference>
<organism evidence="2">
    <name type="scientific">Mycobacterium xenopi 4042</name>
    <dbReference type="NCBI Taxonomy" id="1299334"/>
    <lineage>
        <taxon>Bacteria</taxon>
        <taxon>Bacillati</taxon>
        <taxon>Actinomycetota</taxon>
        <taxon>Actinomycetes</taxon>
        <taxon>Mycobacteriales</taxon>
        <taxon>Mycobacteriaceae</taxon>
        <taxon>Mycobacterium</taxon>
    </lineage>
</organism>
<reference evidence="2" key="1">
    <citation type="submission" date="2014-01" db="EMBL/GenBank/DDBJ databases">
        <authorList>
            <person name="Brown-Elliot B."/>
            <person name="Wallace R."/>
            <person name="Lenaerts A."/>
            <person name="Ordway D."/>
            <person name="DeGroote M.A."/>
            <person name="Parker T."/>
            <person name="Sizemore C."/>
            <person name="Tallon L.J."/>
            <person name="Sadzewicz L.K."/>
            <person name="Sengamalay N."/>
            <person name="Fraser C.M."/>
            <person name="Hine E."/>
            <person name="Shefchek K.A."/>
            <person name="Das S.P."/>
            <person name="Tettelin H."/>
        </authorList>
    </citation>
    <scope>NUCLEOTIDE SEQUENCE [LARGE SCALE GENOMIC DNA]</scope>
    <source>
        <strain evidence="2">4042</strain>
    </source>
</reference>
<dbReference type="AlphaFoldDB" id="X7ZYQ0"/>
<comment type="caution">
    <text evidence="2">The sequence shown here is derived from an EMBL/GenBank/DDBJ whole genome shotgun (WGS) entry which is preliminary data.</text>
</comment>
<accession>X7ZYQ0</accession>
<proteinExistence type="predicted"/>
<sequence>MSRPVPPHRAARSASSPGWVVAPGSSSSRCALCIVTGLQSKCLVG</sequence>
<name>X7ZYQ0_MYCXE</name>
<feature type="region of interest" description="Disordered" evidence="1">
    <location>
        <begin position="1"/>
        <end position="25"/>
    </location>
</feature>
<gene>
    <name evidence="2" type="ORF">I553_5679</name>
</gene>
<protein>
    <submittedName>
        <fullName evidence="2">Uncharacterized protein</fullName>
    </submittedName>
</protein>